<dbReference type="Pfam" id="PF12796">
    <property type="entry name" value="Ank_2"/>
    <property type="match status" value="3"/>
</dbReference>
<dbReference type="Pfam" id="PF00023">
    <property type="entry name" value="Ank"/>
    <property type="match status" value="1"/>
</dbReference>
<organism evidence="12 13">
    <name type="scientific">Oryzias javanicus</name>
    <name type="common">Javanese ricefish</name>
    <name type="synonym">Aplocheilus javanicus</name>
    <dbReference type="NCBI Taxonomy" id="123683"/>
    <lineage>
        <taxon>Eukaryota</taxon>
        <taxon>Metazoa</taxon>
        <taxon>Chordata</taxon>
        <taxon>Craniata</taxon>
        <taxon>Vertebrata</taxon>
        <taxon>Euteleostomi</taxon>
        <taxon>Actinopterygii</taxon>
        <taxon>Neopterygii</taxon>
        <taxon>Teleostei</taxon>
        <taxon>Neoteleostei</taxon>
        <taxon>Acanthomorphata</taxon>
        <taxon>Ovalentaria</taxon>
        <taxon>Atherinomorphae</taxon>
        <taxon>Beloniformes</taxon>
        <taxon>Adrianichthyidae</taxon>
        <taxon>Oryziinae</taxon>
        <taxon>Oryzias</taxon>
    </lineage>
</organism>
<feature type="repeat" description="ANK" evidence="8">
    <location>
        <begin position="1028"/>
        <end position="1060"/>
    </location>
</feature>
<dbReference type="InterPro" id="IPR050889">
    <property type="entry name" value="Dendritic_Spine_Reg/Scaffold"/>
</dbReference>
<proteinExistence type="inferred from homology"/>
<feature type="region of interest" description="Disordered" evidence="9">
    <location>
        <begin position="1367"/>
        <end position="1400"/>
    </location>
</feature>
<keyword evidence="4" id="KW-0770">Synapse</keyword>
<evidence type="ECO:0000256" key="6">
    <source>
        <dbReference type="ARBA" id="ARBA00034110"/>
    </source>
</evidence>
<evidence type="ECO:0000256" key="1">
    <source>
        <dbReference type="ARBA" id="ARBA00022553"/>
    </source>
</evidence>
<dbReference type="PRINTS" id="PR01415">
    <property type="entry name" value="ANKYRIN"/>
</dbReference>
<comment type="subcellular location">
    <subcellularLocation>
        <location evidence="6">Postsynapse</location>
    </subcellularLocation>
</comment>
<evidence type="ECO:0000256" key="2">
    <source>
        <dbReference type="ARBA" id="ARBA00022737"/>
    </source>
</evidence>
<dbReference type="InterPro" id="IPR019734">
    <property type="entry name" value="TPR_rpt"/>
</dbReference>
<feature type="compositionally biased region" description="Polar residues" evidence="9">
    <location>
        <begin position="1387"/>
        <end position="1400"/>
    </location>
</feature>
<dbReference type="InterPro" id="IPR002110">
    <property type="entry name" value="Ankyrin_rpt"/>
</dbReference>
<keyword evidence="13" id="KW-1185">Reference proteome</keyword>
<dbReference type="InterPro" id="IPR011990">
    <property type="entry name" value="TPR-like_helical_dom_sf"/>
</dbReference>
<dbReference type="SUPFAM" id="SSF48403">
    <property type="entry name" value="Ankyrin repeat"/>
    <property type="match status" value="1"/>
</dbReference>
<dbReference type="EMBL" id="CM012444">
    <property type="protein sequence ID" value="RVE69017.1"/>
    <property type="molecule type" value="Genomic_DNA"/>
</dbReference>
<dbReference type="PANTHER" id="PTHR24166:SF21">
    <property type="entry name" value="PROTEIN TANC2"/>
    <property type="match status" value="1"/>
</dbReference>
<feature type="region of interest" description="Disordered" evidence="9">
    <location>
        <begin position="12"/>
        <end position="70"/>
    </location>
</feature>
<dbReference type="PROSITE" id="PS50297">
    <property type="entry name" value="ANK_REP_REGION"/>
    <property type="match status" value="7"/>
</dbReference>
<keyword evidence="2" id="KW-0677">Repeat</keyword>
<evidence type="ECO:0000256" key="5">
    <source>
        <dbReference type="ARBA" id="ARBA00023043"/>
    </source>
</evidence>
<feature type="compositionally biased region" description="Polar residues" evidence="9">
    <location>
        <begin position="295"/>
        <end position="305"/>
    </location>
</feature>
<feature type="repeat" description="ANK" evidence="8">
    <location>
        <begin position="1160"/>
        <end position="1192"/>
    </location>
</feature>
<reference evidence="12 13" key="2">
    <citation type="submission" date="2019-01" db="EMBL/GenBank/DDBJ databases">
        <title>A chromosome length genome reference of the Java medaka (oryzias javanicus).</title>
        <authorList>
            <person name="Herpin A."/>
            <person name="Takehana Y."/>
            <person name="Naruse K."/>
            <person name="Ansai S."/>
            <person name="Kawaguchi M."/>
        </authorList>
    </citation>
    <scope>NUCLEOTIDE SEQUENCE [LARGE SCALE GENOMIC DNA]</scope>
    <source>
        <strain evidence="12">RS831</strain>
        <tissue evidence="12">Whole body</tissue>
    </source>
</reference>
<feature type="compositionally biased region" description="Low complexity" evidence="9">
    <location>
        <begin position="243"/>
        <end position="252"/>
    </location>
</feature>
<sequence length="1774" mass="192780">MFRNSLKMLLGGKSRKAITSGGGSSVDSEGSDVRTMEGLTRSLPSSPHLNYRTAKRTEAPEELGPPPSVDEAADALMTRLGFLLGERVVSEEPVSPHQTQDEGQRISPSSSLASSNTSPCSTLQPPAGGEGSFSNKPLSCHHASVASPTSTLESRDSGIIATLTSYAADSAAEREDGSKYAGDGYHGSSLRQQGSRLVAPSASSSCVLTGGSVRDCLMYQGDDGLSASTYSLNKLHPDRGPGSSNSSASSHSVTLNLIPRPNSVAATSSAHLEDLAYLDQQQRHLPSRTPLRLPRQNSGSHGQQDSRVRFTPSLNLKALHFEVPSLSSDWLFTGREWLFQEVDSCLRSCDPVNSKGVVIVGNMGFGKSAIIARLVALSCHGNRMWPNSGTQTMPRSIEAVPLSHDSTGKGGEDEGGGGSCPGTPEMRRKQEEALRRLAGQVVSFHFCQADNCPTCLVPEFVHNMAAMMIEAPQLAAYRELLHRSPQLQSLLSMRSCVQDPGAALQRGILDPLEALHRERKVHVEGAGLIVLIDSLNEAEFHRPDYGDTLTSFLTRSIQKFPPWLKVICTVRTAQQDITSSLRFHRISLDLIEENCAIDRDLQCYLMQRIHSSSEIQNNVSLSNGRHDNAALSKLSTHLKSLSRGSYLYLKLTLDLIERGYLVLKSSSFKVVPVSLAEVYLLQLNMRFPTQSSFQRVLPLLNVTVASLHPLNEQQLFEVVNAGSIEGGGMQWAEFEQRLEQLSLFLLRRRDGSRMLNHASFREWLMWREEGQDERFLCDPRSGHTLLAFWLCRMEGKLNRQQTLDLGHHILKAHIYKGLSKKLGVSSSILQGLWMSYSTGNLSLVLSSLRNLYTPNIKVSRLLIMAGAEVEYQSDVLNKAPLMCVHAHLGHADAVALLLDHGAKVNARSQDGLTALGFAAAAGHLNIVTMLSQHGAKVGHVDNSGRSVLVLAAQHGHLEVLRFLLKRADWSCTTCCSQRGVSRSQAVQQALIAAASMGHTEMVSYLLDLPEEDEEEEQRPQINVYDSLWGETALTVAAGHGRLSICRLLLDQGAAPEHCNRQGVAPLSAATRRDHWQVVELLLNHGVDVNRADQQGRTALMTAASEGHMTSGRLLLEHGASLDQMDREGLTALSWACLKGQLVLVRELVERGAATTHADRSGRTPLDLAAFCGDPEVVQLLVDHGASVEHVDSSGMRPLDRAVGCRNTSAVIALLKKGAKIGPATWAMATSKPDILMVLLSKMIQEGDSLYKQGKVREAARSYQSALQKFPGDELKTFKQLRVCVLLNLSRCRRKMNDFSLAEEFATKALELKAKSYEAFYARARAKRSRRQFHAALEDLVEASRLCPTNREIQRLLSRVKEECRQAAQLHDCPPPSQRVHDVAPPTGQDSSPPHSPGHVTQQNYLLSTQRSLQNPVNNQSSHPGSPAPSAQSGVVFRHSAYPQYTHLLQELADLGKGFGADPQVAPGAVSSALEDVNADVARQVRSAPVYGRVAESERVGVNRFDQSRQFNRNQSKAAYYPMEVTETAKGPADGWQAPHDYQYHHQGAVRRPFSAHSSTAPPPRPLMHPQGSAVQFSSSSCSLAGGPPPGQAPGFRTSSSAQHIDPPSDYVGAVGSYRDDFFQMSPTQSEVCVVGGGTYPGEAGRSARGTPSMGLTDRTFRVQQQQVTSGSASCLSPSRSWAVSCVDTIVSSPSKNPASLAPPSSIAYYNRSNNNGHLLLRSQADSCEAGVAKARQAVRLTAALPAVCAGRPADRRGGPTSPVKPKRPFVESNV</sequence>
<dbReference type="Proteomes" id="UP000283210">
    <property type="component" value="Chromosome 8"/>
</dbReference>
<dbReference type="SMART" id="SM00248">
    <property type="entry name" value="ANK"/>
    <property type="match status" value="10"/>
</dbReference>
<accession>A0A3S2MKK3</accession>
<evidence type="ECO:0000256" key="7">
    <source>
        <dbReference type="ARBA" id="ARBA00038259"/>
    </source>
</evidence>
<dbReference type="Gene3D" id="1.25.40.10">
    <property type="entry name" value="Tetratricopeptide repeat domain"/>
    <property type="match status" value="1"/>
</dbReference>
<feature type="domain" description="TANC1/2-like winged helix" evidence="11">
    <location>
        <begin position="686"/>
        <end position="840"/>
    </location>
</feature>
<keyword evidence="5 8" id="KW-0040">ANK repeat</keyword>
<feature type="repeat" description="ANK" evidence="8">
    <location>
        <begin position="1094"/>
        <end position="1126"/>
    </location>
</feature>
<feature type="region of interest" description="Disordered" evidence="9">
    <location>
        <begin position="91"/>
        <end position="135"/>
    </location>
</feature>
<feature type="region of interest" description="Disordered" evidence="9">
    <location>
        <begin position="230"/>
        <end position="252"/>
    </location>
</feature>
<feature type="region of interest" description="Disordered" evidence="9">
    <location>
        <begin position="1750"/>
        <end position="1774"/>
    </location>
</feature>
<evidence type="ECO:0000259" key="10">
    <source>
        <dbReference type="Pfam" id="PF25520"/>
    </source>
</evidence>
<dbReference type="Pfam" id="PF25521">
    <property type="entry name" value="WHD_TANC1"/>
    <property type="match status" value="1"/>
</dbReference>
<dbReference type="SMART" id="SM00028">
    <property type="entry name" value="TPR"/>
    <property type="match status" value="3"/>
</dbReference>
<dbReference type="GO" id="GO:0043197">
    <property type="term" value="C:dendritic spine"/>
    <property type="evidence" value="ECO:0007669"/>
    <property type="project" value="TreeGrafter"/>
</dbReference>
<dbReference type="PROSITE" id="PS50088">
    <property type="entry name" value="ANK_REPEAT"/>
    <property type="match status" value="7"/>
</dbReference>
<dbReference type="InterPro" id="IPR036770">
    <property type="entry name" value="Ankyrin_rpt-contain_sf"/>
</dbReference>
<name>A0A3S2MKK3_ORYJA</name>
<feature type="compositionally biased region" description="Polar residues" evidence="9">
    <location>
        <begin position="1572"/>
        <end position="1582"/>
    </location>
</feature>
<dbReference type="Pfam" id="PF25520">
    <property type="entry name" value="AAA_lid_TANC1"/>
    <property type="match status" value="1"/>
</dbReference>
<feature type="repeat" description="ANK" evidence="8">
    <location>
        <begin position="910"/>
        <end position="942"/>
    </location>
</feature>
<feature type="region of interest" description="Disordered" evidence="9">
    <location>
        <begin position="287"/>
        <end position="308"/>
    </location>
</feature>
<evidence type="ECO:0000313" key="13">
    <source>
        <dbReference type="Proteomes" id="UP000283210"/>
    </source>
</evidence>
<feature type="region of interest" description="Disordered" evidence="9">
    <location>
        <begin position="1413"/>
        <end position="1432"/>
    </location>
</feature>
<dbReference type="InterPro" id="IPR058018">
    <property type="entry name" value="AAA_lid_TANC1/2"/>
</dbReference>
<evidence type="ECO:0008006" key="14">
    <source>
        <dbReference type="Google" id="ProtNLM"/>
    </source>
</evidence>
<keyword evidence="1" id="KW-0597">Phosphoprotein</keyword>
<feature type="compositionally biased region" description="Low complexity" evidence="9">
    <location>
        <begin position="107"/>
        <end position="121"/>
    </location>
</feature>
<dbReference type="GO" id="GO:0061001">
    <property type="term" value="P:regulation of dendritic spine morphogenesis"/>
    <property type="evidence" value="ECO:0007669"/>
    <property type="project" value="TreeGrafter"/>
</dbReference>
<feature type="domain" description="TANC1/2-like AAA+ ATPase lid" evidence="10">
    <location>
        <begin position="589"/>
        <end position="684"/>
    </location>
</feature>
<feature type="repeat" description="ANK" evidence="8">
    <location>
        <begin position="1061"/>
        <end position="1093"/>
    </location>
</feature>
<feature type="repeat" description="ANK" evidence="8">
    <location>
        <begin position="943"/>
        <end position="966"/>
    </location>
</feature>
<evidence type="ECO:0000256" key="9">
    <source>
        <dbReference type="SAM" id="MobiDB-lite"/>
    </source>
</evidence>
<evidence type="ECO:0000256" key="8">
    <source>
        <dbReference type="PROSITE-ProRule" id="PRU00023"/>
    </source>
</evidence>
<gene>
    <name evidence="12" type="ORF">OJAV_G00073440</name>
</gene>
<reference evidence="12 13" key="1">
    <citation type="submission" date="2018-11" db="EMBL/GenBank/DDBJ databases">
        <authorList>
            <person name="Lopez-Roques C."/>
            <person name="Donnadieu C."/>
            <person name="Bouchez O."/>
            <person name="Klopp C."/>
            <person name="Cabau C."/>
            <person name="Zahm M."/>
        </authorList>
    </citation>
    <scope>NUCLEOTIDE SEQUENCE [LARGE SCALE GENOMIC DNA]</scope>
    <source>
        <strain evidence="12">RS831</strain>
        <tissue evidence="12">Whole body</tissue>
    </source>
</reference>
<comment type="similarity">
    <text evidence="7">Belongs to the TANC family.</text>
</comment>
<evidence type="ECO:0000256" key="3">
    <source>
        <dbReference type="ARBA" id="ARBA00022803"/>
    </source>
</evidence>
<feature type="region of interest" description="Disordered" evidence="9">
    <location>
        <begin position="401"/>
        <end position="428"/>
    </location>
</feature>
<evidence type="ECO:0000256" key="4">
    <source>
        <dbReference type="ARBA" id="ARBA00023018"/>
    </source>
</evidence>
<keyword evidence="3" id="KW-0802">TPR repeat</keyword>
<dbReference type="PANTHER" id="PTHR24166">
    <property type="entry name" value="ROLLING PEBBLES, ISOFORM B"/>
    <property type="match status" value="1"/>
</dbReference>
<protein>
    <recommendedName>
        <fullName evidence="14">Orc1-like AAA ATPase domain-containing protein</fullName>
    </recommendedName>
</protein>
<dbReference type="Gene3D" id="1.25.40.20">
    <property type="entry name" value="Ankyrin repeat-containing domain"/>
    <property type="match status" value="3"/>
</dbReference>
<dbReference type="InterPro" id="IPR058056">
    <property type="entry name" value="WH_TANC1/2"/>
</dbReference>
<evidence type="ECO:0000259" key="11">
    <source>
        <dbReference type="Pfam" id="PF25521"/>
    </source>
</evidence>
<evidence type="ECO:0000313" key="12">
    <source>
        <dbReference type="EMBL" id="RVE69017.1"/>
    </source>
</evidence>
<feature type="repeat" description="ANK" evidence="8">
    <location>
        <begin position="1127"/>
        <end position="1159"/>
    </location>
</feature>
<dbReference type="OrthoDB" id="5958958at2759"/>
<feature type="region of interest" description="Disordered" evidence="9">
    <location>
        <begin position="1551"/>
        <end position="1603"/>
    </location>
</feature>
<dbReference type="SUPFAM" id="SSF48452">
    <property type="entry name" value="TPR-like"/>
    <property type="match status" value="1"/>
</dbReference>